<evidence type="ECO:0000313" key="2">
    <source>
        <dbReference type="EMBL" id="QJI00568.1"/>
    </source>
</evidence>
<name>A0A6H1ZUT5_9ZZZZ</name>
<proteinExistence type="predicted"/>
<dbReference type="EMBL" id="MT144250">
    <property type="protein sequence ID" value="QJA51278.1"/>
    <property type="molecule type" value="Genomic_DNA"/>
</dbReference>
<accession>A0A6H1ZUT5</accession>
<dbReference type="AlphaFoldDB" id="A0A6H1ZUT5"/>
<gene>
    <name evidence="1" type="ORF">TM448A02060_0010</name>
    <name evidence="2" type="ORF">TM448B01994_0011</name>
</gene>
<organism evidence="1">
    <name type="scientific">viral metagenome</name>
    <dbReference type="NCBI Taxonomy" id="1070528"/>
    <lineage>
        <taxon>unclassified sequences</taxon>
        <taxon>metagenomes</taxon>
        <taxon>organismal metagenomes</taxon>
    </lineage>
</organism>
<protein>
    <submittedName>
        <fullName evidence="1">Uncharacterized protein</fullName>
    </submittedName>
</protein>
<evidence type="ECO:0000313" key="1">
    <source>
        <dbReference type="EMBL" id="QJA51278.1"/>
    </source>
</evidence>
<dbReference type="EMBL" id="MT144861">
    <property type="protein sequence ID" value="QJI00568.1"/>
    <property type="molecule type" value="Genomic_DNA"/>
</dbReference>
<reference evidence="1" key="1">
    <citation type="submission" date="2020-03" db="EMBL/GenBank/DDBJ databases">
        <title>The deep terrestrial virosphere.</title>
        <authorList>
            <person name="Holmfeldt K."/>
            <person name="Nilsson E."/>
            <person name="Simone D."/>
            <person name="Lopez-Fernandez M."/>
            <person name="Wu X."/>
            <person name="de Brujin I."/>
            <person name="Lundin D."/>
            <person name="Andersson A."/>
            <person name="Bertilsson S."/>
            <person name="Dopson M."/>
        </authorList>
    </citation>
    <scope>NUCLEOTIDE SEQUENCE</scope>
    <source>
        <strain evidence="1">TM448A02060</strain>
        <strain evidence="2">TM448B01994</strain>
    </source>
</reference>
<sequence>MAAGDVIFIGPYGTTAAGVALADTALTALTHTDSANDTIEILHLQNNLGFYILNVEGV</sequence>